<evidence type="ECO:0000313" key="4">
    <source>
        <dbReference type="Proteomes" id="UP001596392"/>
    </source>
</evidence>
<gene>
    <name evidence="3" type="ORF">ACFQO7_33640</name>
</gene>
<proteinExistence type="predicted"/>
<keyword evidence="4" id="KW-1185">Reference proteome</keyword>
<accession>A0ABW2H5D1</accession>
<feature type="compositionally biased region" description="Pro residues" evidence="1">
    <location>
        <begin position="134"/>
        <end position="152"/>
    </location>
</feature>
<dbReference type="EMBL" id="JBHTAC010000056">
    <property type="protein sequence ID" value="MFC7247430.1"/>
    <property type="molecule type" value="Genomic_DNA"/>
</dbReference>
<comment type="caution">
    <text evidence="3">The sequence shown here is derived from an EMBL/GenBank/DDBJ whole genome shotgun (WGS) entry which is preliminary data.</text>
</comment>
<feature type="domain" description="ChrB C-terminal" evidence="2">
    <location>
        <begin position="4"/>
        <end position="98"/>
    </location>
</feature>
<sequence length="152" mass="17351">MSVWATRAAIHIDRAACAWLIRRSVDPDAVFVFVSDPADVPDAATPFDMRGVRLGHHGPDCSFETILRHYEITDPVLWKIAQIVHEADLDDGRFHAPRGPRPRHRPARTVDDRRRRADPRRHRADLRRTVRVLPPQPATGPHPRLTIPPEPQ</sequence>
<dbReference type="Proteomes" id="UP001596392">
    <property type="component" value="Unassembled WGS sequence"/>
</dbReference>
<name>A0ABW2H5D1_9ACTN</name>
<evidence type="ECO:0000256" key="1">
    <source>
        <dbReference type="SAM" id="MobiDB-lite"/>
    </source>
</evidence>
<evidence type="ECO:0000259" key="2">
    <source>
        <dbReference type="Pfam" id="PF09828"/>
    </source>
</evidence>
<dbReference type="InterPro" id="IPR018634">
    <property type="entry name" value="ChrB_C"/>
</dbReference>
<evidence type="ECO:0000313" key="3">
    <source>
        <dbReference type="EMBL" id="MFC7247430.1"/>
    </source>
</evidence>
<feature type="compositionally biased region" description="Basic residues" evidence="1">
    <location>
        <begin position="116"/>
        <end position="125"/>
    </location>
</feature>
<reference evidence="4" key="1">
    <citation type="journal article" date="2019" name="Int. J. Syst. Evol. Microbiol.">
        <title>The Global Catalogue of Microorganisms (GCM) 10K type strain sequencing project: providing services to taxonomists for standard genome sequencing and annotation.</title>
        <authorList>
            <consortium name="The Broad Institute Genomics Platform"/>
            <consortium name="The Broad Institute Genome Sequencing Center for Infectious Disease"/>
            <person name="Wu L."/>
            <person name="Ma J."/>
        </authorList>
    </citation>
    <scope>NUCLEOTIDE SEQUENCE [LARGE SCALE GENOMIC DNA]</scope>
    <source>
        <strain evidence="4">CGMCC 1.9106</strain>
    </source>
</reference>
<feature type="region of interest" description="Disordered" evidence="1">
    <location>
        <begin position="91"/>
        <end position="152"/>
    </location>
</feature>
<dbReference type="RefSeq" id="WP_376810165.1">
    <property type="nucleotide sequence ID" value="NZ_JBHTAC010000056.1"/>
</dbReference>
<protein>
    <submittedName>
        <fullName evidence="3">Chromate resistance protein ChrB domain-containing protein</fullName>
    </submittedName>
</protein>
<organism evidence="3 4">
    <name type="scientific">Catellatospora aurea</name>
    <dbReference type="NCBI Taxonomy" id="1337874"/>
    <lineage>
        <taxon>Bacteria</taxon>
        <taxon>Bacillati</taxon>
        <taxon>Actinomycetota</taxon>
        <taxon>Actinomycetes</taxon>
        <taxon>Micromonosporales</taxon>
        <taxon>Micromonosporaceae</taxon>
        <taxon>Catellatospora</taxon>
    </lineage>
</organism>
<feature type="compositionally biased region" description="Basic residues" evidence="1">
    <location>
        <begin position="95"/>
        <end position="107"/>
    </location>
</feature>
<dbReference type="Pfam" id="PF09828">
    <property type="entry name" value="ChrB_C"/>
    <property type="match status" value="1"/>
</dbReference>